<dbReference type="PROSITE" id="PS50893">
    <property type="entry name" value="ABC_TRANSPORTER_2"/>
    <property type="match status" value="1"/>
</dbReference>
<dbReference type="SUPFAM" id="SSF52540">
    <property type="entry name" value="P-loop containing nucleoside triphosphate hydrolases"/>
    <property type="match status" value="1"/>
</dbReference>
<comment type="similarity">
    <text evidence="2">Belongs to the ABC transporter superfamily. ABCD family. Peroxisomal fatty acyl CoA transporter (TC 3.A.1.203) subfamily.</text>
</comment>
<dbReference type="SUPFAM" id="SSF90123">
    <property type="entry name" value="ABC transporter transmembrane region"/>
    <property type="match status" value="1"/>
</dbReference>
<evidence type="ECO:0000313" key="12">
    <source>
        <dbReference type="Proteomes" id="UP000095280"/>
    </source>
</evidence>
<organism evidence="12 13">
    <name type="scientific">Macrostomum lignano</name>
    <dbReference type="NCBI Taxonomy" id="282301"/>
    <lineage>
        <taxon>Eukaryota</taxon>
        <taxon>Metazoa</taxon>
        <taxon>Spiralia</taxon>
        <taxon>Lophotrochozoa</taxon>
        <taxon>Platyhelminthes</taxon>
        <taxon>Rhabditophora</taxon>
        <taxon>Macrostomorpha</taxon>
        <taxon>Macrostomida</taxon>
        <taxon>Macrostomidae</taxon>
        <taxon>Macrostomum</taxon>
    </lineage>
</organism>
<keyword evidence="6" id="KW-0067">ATP-binding</keyword>
<accession>A0A1I8HEQ6</accession>
<keyword evidence="7 9" id="KW-1133">Transmembrane helix</keyword>
<dbReference type="CDD" id="cd03223">
    <property type="entry name" value="ABCD_peroxisomal_ALDP"/>
    <property type="match status" value="1"/>
</dbReference>
<dbReference type="PANTHER" id="PTHR11384">
    <property type="entry name" value="ATP-BINDING CASSETTE, SUB-FAMILY D MEMBER"/>
    <property type="match status" value="1"/>
</dbReference>
<feature type="transmembrane region" description="Helical" evidence="9">
    <location>
        <begin position="896"/>
        <end position="917"/>
    </location>
</feature>
<dbReference type="Pfam" id="PF06472">
    <property type="entry name" value="ABC_membrane_2"/>
    <property type="match status" value="1"/>
</dbReference>
<dbReference type="Gene3D" id="3.40.50.300">
    <property type="entry name" value="P-loop containing nucleotide triphosphate hydrolases"/>
    <property type="match status" value="1"/>
</dbReference>
<evidence type="ECO:0000256" key="3">
    <source>
        <dbReference type="ARBA" id="ARBA00022448"/>
    </source>
</evidence>
<dbReference type="GO" id="GO:0005324">
    <property type="term" value="F:long-chain fatty acid transmembrane transporter activity"/>
    <property type="evidence" value="ECO:0007669"/>
    <property type="project" value="TreeGrafter"/>
</dbReference>
<dbReference type="GO" id="GO:0005778">
    <property type="term" value="C:peroxisomal membrane"/>
    <property type="evidence" value="ECO:0007669"/>
    <property type="project" value="UniProtKB-SubCell"/>
</dbReference>
<evidence type="ECO:0000259" key="11">
    <source>
        <dbReference type="PROSITE" id="PS50929"/>
    </source>
</evidence>
<dbReference type="InterPro" id="IPR011527">
    <property type="entry name" value="ABC1_TM_dom"/>
</dbReference>
<keyword evidence="3" id="KW-0813">Transport</keyword>
<evidence type="ECO:0000256" key="2">
    <source>
        <dbReference type="ARBA" id="ARBA00008575"/>
    </source>
</evidence>
<keyword evidence="12" id="KW-1185">Reference proteome</keyword>
<evidence type="ECO:0000256" key="7">
    <source>
        <dbReference type="ARBA" id="ARBA00022989"/>
    </source>
</evidence>
<feature type="domain" description="ABC transmembrane type-1" evidence="11">
    <location>
        <begin position="919"/>
        <end position="1108"/>
    </location>
</feature>
<dbReference type="PROSITE" id="PS50929">
    <property type="entry name" value="ABC_TM1F"/>
    <property type="match status" value="1"/>
</dbReference>
<dbReference type="InterPro" id="IPR027417">
    <property type="entry name" value="P-loop_NTPase"/>
</dbReference>
<evidence type="ECO:0000256" key="6">
    <source>
        <dbReference type="ARBA" id="ARBA00022840"/>
    </source>
</evidence>
<dbReference type="GO" id="GO:0015910">
    <property type="term" value="P:long-chain fatty acid import into peroxisome"/>
    <property type="evidence" value="ECO:0007669"/>
    <property type="project" value="TreeGrafter"/>
</dbReference>
<dbReference type="InterPro" id="IPR017871">
    <property type="entry name" value="ABC_transporter-like_CS"/>
</dbReference>
<dbReference type="WBParaSite" id="maker-uti_cns_0005744-snap-gene-0.3-mRNA-1">
    <property type="protein sequence ID" value="maker-uti_cns_0005744-snap-gene-0.3-mRNA-1"/>
    <property type="gene ID" value="maker-uti_cns_0005744-snap-gene-0.3"/>
</dbReference>
<dbReference type="GO" id="GO:0005524">
    <property type="term" value="F:ATP binding"/>
    <property type="evidence" value="ECO:0007669"/>
    <property type="project" value="UniProtKB-KW"/>
</dbReference>
<sequence>RYKVTIPSRDAATDHWNFQEVHCCTDGSIKDGRAGFGVCIIINGRAMHTGRLSTVFQNEFLAISSCAAELNVKALVMTLTGHGYLARHCFLRGDLEIKLCPFCEYDNEDAQHFVCHCPFFTRDRLRYLGPNPSIDERKDPILLVSEHEVAGEGRIRIAVQIPDRYVGLVRRPILTVLHPDSVEALQPHQDLVAGVAPVWHRLAPQREQEPFLTAGASHHRFHHCTRGKRGGAEYAEVCAAVQAAEEQAVPLMRPAQREKPVWQDNRAAIRQAREELERLRFRESASRLLLMTPFGPSLPLGPMPEAALDWSAINALTGRKWRTPLNLAGYSADERRNKLREFFAVIVNAPPPPLPDSLTLPPVMQLLAEESFSLAPVSTADVAGKRWVRTSSPIETLHIHCVAAEVARVMNCVLIGTQRMDQEHIVTIPKKPSTTRLEEHRGICLQSCAAKLLNRMLLSRLQPVLDPYLRPEQNGFRPHRDTLAPFLFVLVLNWVLRTALPTKGRRLSVAATRESTSTGDPETWTLTESLEQQVDAAHSGLLRKIGYERLTNAALFHRAGRVPGRPHHPHRVVLLTAGSGGAAADAVGTLPAGQARTRRFVDCLLADAGAPDSAGGVAFIRDLTLRRAIRNLYVDLIHTGDWGSEDPAGGVVRAAGVQFNNFEFHHRLGLAIGPVCERVPVRVVVQQVGLTSSVIGKVHQRSGNQLTNQFLCGVELHQAAAGSPELAGLTCAGLNQSELALAQPAWLLIFVRFVGKHHLVIRLFAITISPDRGAAADAGAGNLELTLRRRAATRDAAAAAAAIPDGTDHGGARLASLRNFLACTRRGRSSDDAEILRRRNQKSLQELDAVLAAGANDPRKASEGRAAKAYVDAEFFSRLSRLLKILVPRLFSPETFYLLLVAACLVARTYLDVWMIANGTMIESAIIGRSLSLFKTYLFRFILMMPSMSLINNFLKLGLSEVKLRFRHRLTVHLINKWMRGFTYYQLGNLDSRIANPDQLIAQDVDKLCECVADLYSNLSKPILDIVIYALKLTSTIGGHAPACMIGYLVLTGLVLTRLRRPLGRMTVREQQLEGEFRYVNSRVIAAAEEVAFYRGQSAERSTLLKAFSLLVDHLRVCINFRFQTGLLDNILAKYVATVVGYLVVSWPFLNLANPRYATSSHAELLEEYYQSGRMLVRMAEAVGRVVLSGRELTRLAGFTARIHELDTVLDEVSKGQFQRAAVRTGSPAVASVAAAAAAAASANGDSTSIPVSSSSANLLLNTFGQVVVADHIIKFEDVPLVTPTGDVLVARLNLEVRSGTNVIVCGPNGCGKSSLFRILGGLWPVRGGRLTKPADGKLFYIPQKPYMPLGKLRDQVIYPDTIEDMRRKRLTDERLSELLGHVQLGHILTREGGWDAIADWADVLSGGEKQRMAMARLFYHAPQFAILDECTSAVSVDVEAELYSYCRKNNITLFTVSHRKSLWQHHEFFMHMDGRGEFKFGPITDNTEEFGS</sequence>
<protein>
    <submittedName>
        <fullName evidence="13">Reverse transcriptase domain-containing protein</fullName>
    </submittedName>
</protein>
<dbReference type="InterPro" id="IPR003593">
    <property type="entry name" value="AAA+_ATPase"/>
</dbReference>
<dbReference type="FunFam" id="3.40.50.300:FF:000636">
    <property type="entry name" value="ATP-binding cassette sub-family D member 3"/>
    <property type="match status" value="1"/>
</dbReference>
<dbReference type="Gene3D" id="1.20.1560.10">
    <property type="entry name" value="ABC transporter type 1, transmembrane domain"/>
    <property type="match status" value="1"/>
</dbReference>
<dbReference type="GO" id="GO:0042760">
    <property type="term" value="P:very long-chain fatty acid catabolic process"/>
    <property type="evidence" value="ECO:0007669"/>
    <property type="project" value="TreeGrafter"/>
</dbReference>
<dbReference type="InterPro" id="IPR003439">
    <property type="entry name" value="ABC_transporter-like_ATP-bd"/>
</dbReference>
<keyword evidence="4 9" id="KW-0812">Transmembrane</keyword>
<dbReference type="GO" id="GO:0006635">
    <property type="term" value="P:fatty acid beta-oxidation"/>
    <property type="evidence" value="ECO:0007669"/>
    <property type="project" value="TreeGrafter"/>
</dbReference>
<keyword evidence="5" id="KW-0547">Nucleotide-binding</keyword>
<dbReference type="GO" id="GO:0140359">
    <property type="term" value="F:ABC-type transporter activity"/>
    <property type="evidence" value="ECO:0007669"/>
    <property type="project" value="InterPro"/>
</dbReference>
<name>A0A1I8HEQ6_9PLAT</name>
<dbReference type="SMART" id="SM00382">
    <property type="entry name" value="AAA"/>
    <property type="match status" value="1"/>
</dbReference>
<feature type="transmembrane region" description="Helical" evidence="9">
    <location>
        <begin position="1131"/>
        <end position="1150"/>
    </location>
</feature>
<keyword evidence="8 9" id="KW-0472">Membrane</keyword>
<dbReference type="InterPro" id="IPR050835">
    <property type="entry name" value="ABC_transporter_sub-D"/>
</dbReference>
<proteinExistence type="inferred from homology"/>
<dbReference type="GO" id="GO:0016887">
    <property type="term" value="F:ATP hydrolysis activity"/>
    <property type="evidence" value="ECO:0007669"/>
    <property type="project" value="InterPro"/>
</dbReference>
<dbReference type="Proteomes" id="UP000095280">
    <property type="component" value="Unplaced"/>
</dbReference>
<feature type="transmembrane region" description="Helical" evidence="9">
    <location>
        <begin position="937"/>
        <end position="959"/>
    </location>
</feature>
<dbReference type="PANTHER" id="PTHR11384:SF62">
    <property type="entry name" value="ATP-BINDING CASSETTE SUB-FAMILY D MEMBER 3"/>
    <property type="match status" value="1"/>
</dbReference>
<dbReference type="InterPro" id="IPR036640">
    <property type="entry name" value="ABC1_TM_sf"/>
</dbReference>
<reference evidence="13" key="1">
    <citation type="submission" date="2016-11" db="UniProtKB">
        <authorList>
            <consortium name="WormBaseParasite"/>
        </authorList>
    </citation>
    <scope>IDENTIFICATION</scope>
</reference>
<feature type="domain" description="ABC transporter" evidence="10">
    <location>
        <begin position="1274"/>
        <end position="1493"/>
    </location>
</feature>
<dbReference type="PROSITE" id="PS00211">
    <property type="entry name" value="ABC_TRANSPORTER_1"/>
    <property type="match status" value="1"/>
</dbReference>
<evidence type="ECO:0000313" key="13">
    <source>
        <dbReference type="WBParaSite" id="maker-uti_cns_0005744-snap-gene-0.3-mRNA-1"/>
    </source>
</evidence>
<evidence type="ECO:0000256" key="8">
    <source>
        <dbReference type="ARBA" id="ARBA00023136"/>
    </source>
</evidence>
<evidence type="ECO:0000256" key="9">
    <source>
        <dbReference type="SAM" id="Phobius"/>
    </source>
</evidence>
<evidence type="ECO:0000256" key="1">
    <source>
        <dbReference type="ARBA" id="ARBA00004585"/>
    </source>
</evidence>
<dbReference type="Pfam" id="PF00005">
    <property type="entry name" value="ABC_tran"/>
    <property type="match status" value="1"/>
</dbReference>
<evidence type="ECO:0000256" key="5">
    <source>
        <dbReference type="ARBA" id="ARBA00022741"/>
    </source>
</evidence>
<dbReference type="GO" id="GO:0007031">
    <property type="term" value="P:peroxisome organization"/>
    <property type="evidence" value="ECO:0007669"/>
    <property type="project" value="TreeGrafter"/>
</dbReference>
<evidence type="ECO:0000256" key="4">
    <source>
        <dbReference type="ARBA" id="ARBA00022692"/>
    </source>
</evidence>
<evidence type="ECO:0000259" key="10">
    <source>
        <dbReference type="PROSITE" id="PS50893"/>
    </source>
</evidence>
<comment type="subcellular location">
    <subcellularLocation>
        <location evidence="1">Peroxisome membrane</location>
        <topology evidence="1">Multi-pass membrane protein</topology>
    </subcellularLocation>
</comment>